<evidence type="ECO:0000313" key="2">
    <source>
        <dbReference type="Proteomes" id="UP000194236"/>
    </source>
</evidence>
<keyword evidence="2" id="KW-1185">Reference proteome</keyword>
<dbReference type="OrthoDB" id="9974421at2759"/>
<dbReference type="AlphaFoldDB" id="A0A1Y3BI49"/>
<name>A0A1Y3BI49_EURMA</name>
<gene>
    <name evidence="1" type="ORF">BLA29_010787</name>
</gene>
<organism evidence="1 2">
    <name type="scientific">Euroglyphus maynei</name>
    <name type="common">Mayne's house dust mite</name>
    <dbReference type="NCBI Taxonomy" id="6958"/>
    <lineage>
        <taxon>Eukaryota</taxon>
        <taxon>Metazoa</taxon>
        <taxon>Ecdysozoa</taxon>
        <taxon>Arthropoda</taxon>
        <taxon>Chelicerata</taxon>
        <taxon>Arachnida</taxon>
        <taxon>Acari</taxon>
        <taxon>Acariformes</taxon>
        <taxon>Sarcoptiformes</taxon>
        <taxon>Astigmata</taxon>
        <taxon>Psoroptidia</taxon>
        <taxon>Analgoidea</taxon>
        <taxon>Pyroglyphidae</taxon>
        <taxon>Pyroglyphinae</taxon>
        <taxon>Euroglyphus</taxon>
    </lineage>
</organism>
<dbReference type="EMBL" id="MUJZ01017372">
    <property type="protein sequence ID" value="OTF80621.1"/>
    <property type="molecule type" value="Genomic_DNA"/>
</dbReference>
<comment type="caution">
    <text evidence="1">The sequence shown here is derived from an EMBL/GenBank/DDBJ whole genome shotgun (WGS) entry which is preliminary data.</text>
</comment>
<dbReference type="SUPFAM" id="SSF53474">
    <property type="entry name" value="alpha/beta-Hydrolases"/>
    <property type="match status" value="1"/>
</dbReference>
<sequence>MGLLEPLFRNIPQSTVDLTPIFPYIAEQLEINEFFRLLYMFGLTLLAGSNSREFIPENLYRLMAHFPNTLSLQIFSHMGQRYLSDQLYRFDYGPVENIRVYGTIKPSYYNISKITNPYMILWHGSMDFIADNIDIVRLRQHLSGMLNVIDLLFETF</sequence>
<evidence type="ECO:0000313" key="1">
    <source>
        <dbReference type="EMBL" id="OTF80621.1"/>
    </source>
</evidence>
<dbReference type="Proteomes" id="UP000194236">
    <property type="component" value="Unassembled WGS sequence"/>
</dbReference>
<accession>A0A1Y3BI49</accession>
<reference evidence="1 2" key="1">
    <citation type="submission" date="2017-03" db="EMBL/GenBank/DDBJ databases">
        <title>Genome Survey of Euroglyphus maynei.</title>
        <authorList>
            <person name="Arlian L.G."/>
            <person name="Morgan M.S."/>
            <person name="Rider S.D."/>
        </authorList>
    </citation>
    <scope>NUCLEOTIDE SEQUENCE [LARGE SCALE GENOMIC DNA]</scope>
    <source>
        <strain evidence="1">Arlian Lab</strain>
        <tissue evidence="1">Whole body</tissue>
    </source>
</reference>
<dbReference type="PANTHER" id="PTHR11005">
    <property type="entry name" value="LYSOSOMAL ACID LIPASE-RELATED"/>
    <property type="match status" value="1"/>
</dbReference>
<dbReference type="Gene3D" id="3.40.50.1820">
    <property type="entry name" value="alpha/beta hydrolase"/>
    <property type="match status" value="1"/>
</dbReference>
<proteinExistence type="predicted"/>
<protein>
    <submittedName>
        <fullName evidence="1">Uncharacterized protein</fullName>
    </submittedName>
</protein>
<dbReference type="InterPro" id="IPR029058">
    <property type="entry name" value="AB_hydrolase_fold"/>
</dbReference>